<dbReference type="GO" id="GO:0005886">
    <property type="term" value="C:plasma membrane"/>
    <property type="evidence" value="ECO:0007669"/>
    <property type="project" value="UniProtKB-SubCell"/>
</dbReference>
<dbReference type="PANTHER" id="PTHR12385:SF14">
    <property type="entry name" value="CHOLINE TRANSPORTER-LIKE 2"/>
    <property type="match status" value="1"/>
</dbReference>
<evidence type="ECO:0000313" key="9">
    <source>
        <dbReference type="EMBL" id="CAF4108528.1"/>
    </source>
</evidence>
<comment type="caution">
    <text evidence="8">The sequence shown here is derived from an EMBL/GenBank/DDBJ whole genome shotgun (WGS) entry which is preliminary data.</text>
</comment>
<dbReference type="Proteomes" id="UP000682733">
    <property type="component" value="Unassembled WGS sequence"/>
</dbReference>
<keyword evidence="5 7" id="KW-0472">Membrane</keyword>
<evidence type="ECO:0000256" key="6">
    <source>
        <dbReference type="ARBA" id="ARBA00023180"/>
    </source>
</evidence>
<dbReference type="Proteomes" id="UP000677228">
    <property type="component" value="Unassembled WGS sequence"/>
</dbReference>
<feature type="transmembrane region" description="Helical" evidence="7">
    <location>
        <begin position="253"/>
        <end position="274"/>
    </location>
</feature>
<comment type="subcellular location">
    <subcellularLocation>
        <location evidence="7">Cell membrane</location>
        <topology evidence="7">Multi-pass membrane protein</topology>
    </subcellularLocation>
    <subcellularLocation>
        <location evidence="1">Membrane</location>
        <topology evidence="1">Multi-pass membrane protein</topology>
    </subcellularLocation>
</comment>
<dbReference type="InterPro" id="IPR007603">
    <property type="entry name" value="Choline_transptr-like"/>
</dbReference>
<feature type="transmembrane region" description="Helical" evidence="7">
    <location>
        <begin position="281"/>
        <end position="301"/>
    </location>
</feature>
<evidence type="ECO:0000256" key="1">
    <source>
        <dbReference type="ARBA" id="ARBA00004141"/>
    </source>
</evidence>
<protein>
    <recommendedName>
        <fullName evidence="7">Choline transporter-like protein</fullName>
    </recommendedName>
</protein>
<gene>
    <name evidence="8" type="ORF">OVA965_LOCUS28580</name>
    <name evidence="9" type="ORF">TMI583_LOCUS29335</name>
</gene>
<comment type="function">
    <text evidence="7">Choline transporter.</text>
</comment>
<evidence type="ECO:0000256" key="3">
    <source>
        <dbReference type="ARBA" id="ARBA00022692"/>
    </source>
</evidence>
<dbReference type="GO" id="GO:0022857">
    <property type="term" value="F:transmembrane transporter activity"/>
    <property type="evidence" value="ECO:0007669"/>
    <property type="project" value="UniProtKB-UniRule"/>
</dbReference>
<feature type="transmembrane region" description="Helical" evidence="7">
    <location>
        <begin position="536"/>
        <end position="560"/>
    </location>
</feature>
<reference evidence="8" key="1">
    <citation type="submission" date="2021-02" db="EMBL/GenBank/DDBJ databases">
        <authorList>
            <person name="Nowell W R."/>
        </authorList>
    </citation>
    <scope>NUCLEOTIDE SEQUENCE</scope>
</reference>
<dbReference type="Pfam" id="PF04515">
    <property type="entry name" value="Choline_transpo"/>
    <property type="match status" value="1"/>
</dbReference>
<feature type="transmembrane region" description="Helical" evidence="7">
    <location>
        <begin position="334"/>
        <end position="355"/>
    </location>
</feature>
<evidence type="ECO:0000313" key="8">
    <source>
        <dbReference type="EMBL" id="CAF1302048.1"/>
    </source>
</evidence>
<keyword evidence="3 7" id="KW-0812">Transmembrane</keyword>
<organism evidence="8 10">
    <name type="scientific">Didymodactylos carnosus</name>
    <dbReference type="NCBI Taxonomy" id="1234261"/>
    <lineage>
        <taxon>Eukaryota</taxon>
        <taxon>Metazoa</taxon>
        <taxon>Spiralia</taxon>
        <taxon>Gnathifera</taxon>
        <taxon>Rotifera</taxon>
        <taxon>Eurotatoria</taxon>
        <taxon>Bdelloidea</taxon>
        <taxon>Philodinida</taxon>
        <taxon>Philodinidae</taxon>
        <taxon>Didymodactylos</taxon>
    </lineage>
</organism>
<evidence type="ECO:0000256" key="4">
    <source>
        <dbReference type="ARBA" id="ARBA00022989"/>
    </source>
</evidence>
<comment type="similarity">
    <text evidence="2 7">Belongs to the CTL (choline transporter-like) family.</text>
</comment>
<keyword evidence="6" id="KW-0325">Glycoprotein</keyword>
<feature type="transmembrane region" description="Helical" evidence="7">
    <location>
        <begin position="37"/>
        <end position="58"/>
    </location>
</feature>
<feature type="transmembrane region" description="Helical" evidence="7">
    <location>
        <begin position="639"/>
        <end position="666"/>
    </location>
</feature>
<accession>A0A8S2EZN5</accession>
<evidence type="ECO:0000313" key="10">
    <source>
        <dbReference type="Proteomes" id="UP000677228"/>
    </source>
</evidence>
<feature type="transmembrane region" description="Helical" evidence="7">
    <location>
        <begin position="380"/>
        <end position="403"/>
    </location>
</feature>
<dbReference type="EMBL" id="CAJOBA010041174">
    <property type="protein sequence ID" value="CAF4108528.1"/>
    <property type="molecule type" value="Genomic_DNA"/>
</dbReference>
<dbReference type="EMBL" id="CAJNOK010019594">
    <property type="protein sequence ID" value="CAF1302048.1"/>
    <property type="molecule type" value="Genomic_DNA"/>
</dbReference>
<evidence type="ECO:0000256" key="5">
    <source>
        <dbReference type="ARBA" id="ARBA00023136"/>
    </source>
</evidence>
<feature type="transmembrane region" description="Helical" evidence="7">
    <location>
        <begin position="678"/>
        <end position="698"/>
    </location>
</feature>
<evidence type="ECO:0000256" key="7">
    <source>
        <dbReference type="RuleBase" id="RU368066"/>
    </source>
</evidence>
<dbReference type="PANTHER" id="PTHR12385">
    <property type="entry name" value="CHOLINE TRANSPORTER-LIKE (SLC FAMILY 44)"/>
    <property type="match status" value="1"/>
</dbReference>
<evidence type="ECO:0000256" key="2">
    <source>
        <dbReference type="ARBA" id="ARBA00007168"/>
    </source>
</evidence>
<name>A0A8S2EZN5_9BILA</name>
<dbReference type="AlphaFoldDB" id="A0A8S2EZN5"/>
<proteinExistence type="inferred from homology"/>
<keyword evidence="4 7" id="KW-1133">Transmembrane helix</keyword>
<feature type="transmembrane region" description="Helical" evidence="7">
    <location>
        <begin position="492"/>
        <end position="516"/>
    </location>
</feature>
<sequence>MKIKRRSSSVHPTNIALENQLIGKPISPLQKHHCTDILCLIIFFLFIIGYIIFAAIVFTSGNPSQLLHPTDSQGQICGEEPYEDKKYLFFFDITQCLSWTTLIQRCSTKQICVQQCPTTDMTNAIIDARSNLFPSNRQTYRSQLVCDYGIDPNMAPYDTLTASQLVQQGKCASYTLASSSIAGRCFPTIVNLGLSDTAIIYNDNDTNQNFTFNASNGQQLTTNLINQAIQIVQKLYGLQVFAEKIGHDIYESLTFIAIGSILAIILTFLVIILMRYWARPLVWLILLALVGGLIFSTYYTFNQYIVLRSLNTTSTATFQFQTDISDYFSYPQTWLALGIISAIVLLIVLLILFVLRKRIRIALALIKEASRAIGKTPTTLIWPIIPLLLCIGIIVLCGSMAVFTASSSKPLFIVVNASANCCSTYTNGSYCIPSSFNAMYNNTGASCVFLNYGYADNYAFDQLPQVHQYYREFIRFLNKYKFIPHLYNLFGFLWFSTFITGFHQLVLAGAFASYYWTMDKTRFIGFPLLSSIKRSLLYHVGSVAFGSLIIAIIKMIRIIFQFIENRLKNRQGTGILRCCIRCIGCCCLCFERFFKFINRNAYIMISIYSKHFLHSAKTAFKLIINNPLRAIVLDKVTDFLIFLGVLFITALIGILAYLFFSGKIYLTKIGLVRPDLNYFWCPIILIVIITFLIAISFFDVFEMAVDTLFLCALKDMEVNNGTIEKPYYMTKSLAKVLNKYNKVPQAVEGK</sequence>